<comment type="caution">
    <text evidence="1">The sequence shown here is derived from an EMBL/GenBank/DDBJ whole genome shotgun (WGS) entry which is preliminary data.</text>
</comment>
<gene>
    <name evidence="1" type="ORF">M9458_050274</name>
</gene>
<sequence>MVKGLLQAEGHRVPWERIRASMHRVDSTGIISRLTQLGCVVRRTYSVPSPRALMHIDTNHKLIR</sequence>
<evidence type="ECO:0000313" key="1">
    <source>
        <dbReference type="EMBL" id="KAL0154425.1"/>
    </source>
</evidence>
<keyword evidence="2" id="KW-1185">Reference proteome</keyword>
<protein>
    <recommendedName>
        <fullName evidence="3">Transposase</fullName>
    </recommendedName>
</protein>
<dbReference type="PANTHER" id="PTHR46791:SF11">
    <property type="entry name" value="INTEGRASE CATALYTIC DOMAIN-CONTAINING PROTEIN"/>
    <property type="match status" value="1"/>
</dbReference>
<accession>A0ABD0MZH8</accession>
<dbReference type="AlphaFoldDB" id="A0ABD0MZH8"/>
<evidence type="ECO:0000313" key="2">
    <source>
        <dbReference type="Proteomes" id="UP001529510"/>
    </source>
</evidence>
<evidence type="ECO:0008006" key="3">
    <source>
        <dbReference type="Google" id="ProtNLM"/>
    </source>
</evidence>
<organism evidence="1 2">
    <name type="scientific">Cirrhinus mrigala</name>
    <name type="common">Mrigala</name>
    <dbReference type="NCBI Taxonomy" id="683832"/>
    <lineage>
        <taxon>Eukaryota</taxon>
        <taxon>Metazoa</taxon>
        <taxon>Chordata</taxon>
        <taxon>Craniata</taxon>
        <taxon>Vertebrata</taxon>
        <taxon>Euteleostomi</taxon>
        <taxon>Actinopterygii</taxon>
        <taxon>Neopterygii</taxon>
        <taxon>Teleostei</taxon>
        <taxon>Ostariophysi</taxon>
        <taxon>Cypriniformes</taxon>
        <taxon>Cyprinidae</taxon>
        <taxon>Labeoninae</taxon>
        <taxon>Labeonini</taxon>
        <taxon>Cirrhinus</taxon>
    </lineage>
</organism>
<proteinExistence type="predicted"/>
<feature type="non-terminal residue" evidence="1">
    <location>
        <position position="64"/>
    </location>
</feature>
<dbReference type="Proteomes" id="UP001529510">
    <property type="component" value="Unassembled WGS sequence"/>
</dbReference>
<dbReference type="PANTHER" id="PTHR46791">
    <property type="entry name" value="EXPRESSED PROTEIN"/>
    <property type="match status" value="1"/>
</dbReference>
<name>A0ABD0MZH8_CIRMR</name>
<dbReference type="EMBL" id="JAMKFB020000028">
    <property type="protein sequence ID" value="KAL0154425.1"/>
    <property type="molecule type" value="Genomic_DNA"/>
</dbReference>
<reference evidence="1 2" key="1">
    <citation type="submission" date="2024-05" db="EMBL/GenBank/DDBJ databases">
        <title>Genome sequencing and assembly of Indian major carp, Cirrhinus mrigala (Hamilton, 1822).</title>
        <authorList>
            <person name="Mohindra V."/>
            <person name="Chowdhury L.M."/>
            <person name="Lal K."/>
            <person name="Jena J.K."/>
        </authorList>
    </citation>
    <scope>NUCLEOTIDE SEQUENCE [LARGE SCALE GENOMIC DNA]</scope>
    <source>
        <strain evidence="1">CM1030</strain>
        <tissue evidence="1">Blood</tissue>
    </source>
</reference>